<keyword evidence="3" id="KW-1185">Reference proteome</keyword>
<feature type="region of interest" description="Disordered" evidence="1">
    <location>
        <begin position="113"/>
        <end position="132"/>
    </location>
</feature>
<evidence type="ECO:0000256" key="1">
    <source>
        <dbReference type="SAM" id="MobiDB-lite"/>
    </source>
</evidence>
<feature type="compositionally biased region" description="Basic and acidic residues" evidence="1">
    <location>
        <begin position="155"/>
        <end position="167"/>
    </location>
</feature>
<protein>
    <submittedName>
        <fullName evidence="2">Uncharacterized protein</fullName>
    </submittedName>
</protein>
<name>A0A1G4BMR1_9PEZI</name>
<feature type="region of interest" description="Disordered" evidence="1">
    <location>
        <begin position="243"/>
        <end position="297"/>
    </location>
</feature>
<organism evidence="2 3">
    <name type="scientific">Colletotrichum orchidophilum</name>
    <dbReference type="NCBI Taxonomy" id="1209926"/>
    <lineage>
        <taxon>Eukaryota</taxon>
        <taxon>Fungi</taxon>
        <taxon>Dikarya</taxon>
        <taxon>Ascomycota</taxon>
        <taxon>Pezizomycotina</taxon>
        <taxon>Sordariomycetes</taxon>
        <taxon>Hypocreomycetidae</taxon>
        <taxon>Glomerellales</taxon>
        <taxon>Glomerellaceae</taxon>
        <taxon>Colletotrichum</taxon>
    </lineage>
</organism>
<dbReference type="GeneID" id="34555016"/>
<gene>
    <name evidence="2" type="ORF">CORC01_01853</name>
</gene>
<proteinExistence type="predicted"/>
<sequence length="297" mass="31889">MARDPQRLVFDRTARNRTIGDISLLRSYCCVFIGAQVSTDAARLDSKRPSGANPTREALAGLPFGFPLARICLPFVVCGLSSAAACFCSPTFPSTATGYKQQPSINKARNCRNEQGHGGCDGAPPISSPEEPTAARGVAARYPYGAQILELPPHSAKERKGEGETGESRLGQGFPAWDTFRSSVAAHVFDVPDPTPLVAPYRTGAFSHQESTVPSIPIMPIPQAADRTHHWLLSRRCTSHVPRPVFPRPLSSQDPHSHASPHSNSTRLTPSSLAHPQPTCLTPPDPGVVHSIPSEEP</sequence>
<dbReference type="AlphaFoldDB" id="A0A1G4BMR1"/>
<accession>A0A1G4BMR1</accession>
<dbReference type="EMBL" id="MJBS01000010">
    <property type="protein sequence ID" value="OHF02752.1"/>
    <property type="molecule type" value="Genomic_DNA"/>
</dbReference>
<evidence type="ECO:0000313" key="3">
    <source>
        <dbReference type="Proteomes" id="UP000176998"/>
    </source>
</evidence>
<comment type="caution">
    <text evidence="2">The sequence shown here is derived from an EMBL/GenBank/DDBJ whole genome shotgun (WGS) entry which is preliminary data.</text>
</comment>
<dbReference type="Proteomes" id="UP000176998">
    <property type="component" value="Unassembled WGS sequence"/>
</dbReference>
<reference evidence="2 3" key="1">
    <citation type="submission" date="2016-09" db="EMBL/GenBank/DDBJ databases">
        <authorList>
            <person name="Capua I."/>
            <person name="De Benedictis P."/>
            <person name="Joannis T."/>
            <person name="Lombin L.H."/>
            <person name="Cattoli G."/>
        </authorList>
    </citation>
    <scope>NUCLEOTIDE SEQUENCE [LARGE SCALE GENOMIC DNA]</scope>
    <source>
        <strain evidence="2 3">IMI 309357</strain>
    </source>
</reference>
<evidence type="ECO:0000313" key="2">
    <source>
        <dbReference type="EMBL" id="OHF02752.1"/>
    </source>
</evidence>
<dbReference type="RefSeq" id="XP_022479890.1">
    <property type="nucleotide sequence ID" value="XM_022613506.1"/>
</dbReference>
<feature type="compositionally biased region" description="Polar residues" evidence="1">
    <location>
        <begin position="250"/>
        <end position="274"/>
    </location>
</feature>
<feature type="region of interest" description="Disordered" evidence="1">
    <location>
        <begin position="154"/>
        <end position="174"/>
    </location>
</feature>